<dbReference type="Gene3D" id="1.10.950.10">
    <property type="entry name" value="Villin headpiece domain"/>
    <property type="match status" value="1"/>
</dbReference>
<comment type="caution">
    <text evidence="7">The sequence shown here is derived from an EMBL/GenBank/DDBJ whole genome shotgun (WGS) entry which is preliminary data.</text>
</comment>
<evidence type="ECO:0000259" key="6">
    <source>
        <dbReference type="PROSITE" id="PS51089"/>
    </source>
</evidence>
<proteinExistence type="inferred from homology"/>
<evidence type="ECO:0000259" key="5">
    <source>
        <dbReference type="PROSITE" id="PS50290"/>
    </source>
</evidence>
<feature type="compositionally biased region" description="Low complexity" evidence="4">
    <location>
        <begin position="57"/>
        <end position="74"/>
    </location>
</feature>
<comment type="similarity">
    <text evidence="1">Belongs to the villin/gelsolin family.</text>
</comment>
<accession>A0ABR0AM22</accession>
<reference evidence="7 8" key="1">
    <citation type="journal article" date="2023" name="Nucleic Acids Res.">
        <title>The hologenome of Daphnia magna reveals possible DNA methylation and microbiome-mediated evolution of the host genome.</title>
        <authorList>
            <person name="Chaturvedi A."/>
            <person name="Li X."/>
            <person name="Dhandapani V."/>
            <person name="Marshall H."/>
            <person name="Kissane S."/>
            <person name="Cuenca-Cambronero M."/>
            <person name="Asole G."/>
            <person name="Calvet F."/>
            <person name="Ruiz-Romero M."/>
            <person name="Marangio P."/>
            <person name="Guigo R."/>
            <person name="Rago D."/>
            <person name="Mirbahai L."/>
            <person name="Eastwood N."/>
            <person name="Colbourne J.K."/>
            <person name="Zhou J."/>
            <person name="Mallon E."/>
            <person name="Orsini L."/>
        </authorList>
    </citation>
    <scope>NUCLEOTIDE SEQUENCE [LARGE SCALE GENOMIC DNA]</scope>
    <source>
        <strain evidence="7">LRV0_1</strain>
    </source>
</reference>
<dbReference type="PANTHER" id="PTHR11977:SF57">
    <property type="entry name" value="VILLIN-LIKE PROTEIN QUAIL"/>
    <property type="match status" value="1"/>
</dbReference>
<evidence type="ECO:0000256" key="1">
    <source>
        <dbReference type="ARBA" id="ARBA00008418"/>
    </source>
</evidence>
<dbReference type="EMBL" id="JAOYFB010000038">
    <property type="protein sequence ID" value="KAK4026162.1"/>
    <property type="molecule type" value="Genomic_DNA"/>
</dbReference>
<dbReference type="PRINTS" id="PR00597">
    <property type="entry name" value="GELSOLIN"/>
</dbReference>
<gene>
    <name evidence="7" type="ORF">OUZ56_015180</name>
</gene>
<dbReference type="CDD" id="cd11291">
    <property type="entry name" value="gelsolin_S6_like"/>
    <property type="match status" value="1"/>
</dbReference>
<organism evidence="7 8">
    <name type="scientific">Daphnia magna</name>
    <dbReference type="NCBI Taxonomy" id="35525"/>
    <lineage>
        <taxon>Eukaryota</taxon>
        <taxon>Metazoa</taxon>
        <taxon>Ecdysozoa</taxon>
        <taxon>Arthropoda</taxon>
        <taxon>Crustacea</taxon>
        <taxon>Branchiopoda</taxon>
        <taxon>Diplostraca</taxon>
        <taxon>Cladocera</taxon>
        <taxon>Anomopoda</taxon>
        <taxon>Daphniidae</taxon>
        <taxon>Daphnia</taxon>
    </lineage>
</organism>
<dbReference type="SMART" id="SM00262">
    <property type="entry name" value="GEL"/>
    <property type="match status" value="6"/>
</dbReference>
<keyword evidence="3" id="KW-0009">Actin-binding</keyword>
<evidence type="ECO:0008006" key="9">
    <source>
        <dbReference type="Google" id="ProtNLM"/>
    </source>
</evidence>
<dbReference type="InterPro" id="IPR000403">
    <property type="entry name" value="PI3/4_kinase_cat_dom"/>
</dbReference>
<dbReference type="PANTHER" id="PTHR11977">
    <property type="entry name" value="VILLIN"/>
    <property type="match status" value="1"/>
</dbReference>
<evidence type="ECO:0000256" key="4">
    <source>
        <dbReference type="SAM" id="MobiDB-lite"/>
    </source>
</evidence>
<dbReference type="InterPro" id="IPR007123">
    <property type="entry name" value="Gelsolin-like_dom"/>
</dbReference>
<feature type="compositionally biased region" description="Polar residues" evidence="4">
    <location>
        <begin position="28"/>
        <end position="47"/>
    </location>
</feature>
<feature type="region of interest" description="Disordered" evidence="4">
    <location>
        <begin position="28"/>
        <end position="49"/>
    </location>
</feature>
<feature type="region of interest" description="Disordered" evidence="4">
    <location>
        <begin position="57"/>
        <end position="76"/>
    </location>
</feature>
<dbReference type="InterPro" id="IPR003128">
    <property type="entry name" value="Villin_headpiece"/>
</dbReference>
<keyword evidence="2" id="KW-0117">Actin capping</keyword>
<dbReference type="CDD" id="cd11293">
    <property type="entry name" value="gelsolin_S4_like"/>
    <property type="match status" value="1"/>
</dbReference>
<sequence>MSSVNNTRTELLVDVELVSVEAISTTLVENSSTEEQPLHQNNRNHSNGAVVKSYQSTAATNKTRTTSSTSDDSALLPDVGYSTIQNSTRGVQEYQPLLNSRMDIDMTFNYFPDDPQFNDIIRAAELAIEHGIYPERIYQGSSGSYFVKDAEEKIIGVFKPKDEEPYGRLNPKWTKWLHSLCCPCLFGRSCLVPNQGYLSEAGASIVDQKLGLNVVPRTKVVMLVSETFNYSRIDREKSHVKKLVSDHFPSVGRRFHRIGLPPKVGSFQLFVEGYKDADYWLRRWESDPLPETIKKSFQFQFEKLVILDFIIRNTDRGNDNWLIKYEKPEVKTTNEEDDWSIVKLPEVKIAAIDNGLAFPFKHPDSWRAYPFHWAWLPYAKTPFSTEIKELILPLISDMNVVQDLCDELYAIFKEDKGFDRHMFERQMGVMRGQLLNLSQALKDGKSPVQLVQMPPVIVERSKGHVGTTAAFRNFSDTFTQRFQYKGPSCRNSTKGRMILQSTFDPEICVRRETINALIFPIGKKCSNMTTKQPNVVDPAFNTVPKDSPAFIIWRVEDLKLVLLPKESYGKFHAGDSYLIYSAFESGQPCGTLLQQIKGSSNKLERYIHFWLGTETTQDEAGVVAIKAVELDDFLGGSPVQQREVEGSESARFMTYFKDGIRILPGGAASGFKHVTDEFHPALYSVKGKRNPVVRQLAEVSWSLMNEGDVFVLDCKKYIFVWVGRSANSREKMHAAKLAQTLKGDHGESYSTLVIVEDGQELGLPDAERGAFEGLLAIQHKKLKAIEAENDESFESKTTAEIKLYRCTDEDGTLKVTEVKKGPLFQADLSSNDSFIVDNGANGIFVWVGKKATPQERAEAMRNGQSFAKKKEYPPNTNVTRILDGGEPAEFRSLFRDWKVLNQTVGFGRQASVGKIAKVVQTKFDASTLHENPKAAAKAGMVDDGSGKKEVYRIINKELSPVPHAEHGKFYAGDCYVINYAYTAGGTEKNIIYYWLGSTSGQDEKGIAAVMAVDLDKKLGGRAVQIRLIQGKEPEHFLAMFGGKLVIYSGGRASGFESQEGEKDEVLGDTYMLQVRGNAAHNTKAVQVPLKASSLNSNDVFILMSPKVVYIWCGKGSTGDEREMAKKIAADGKADTQIMAEGKEKAEFWEVLGGKGPYITDMRTAEEIHEHEPRLFQCSNATGNMKVEEILDFNQTDLVEEDVMVLDAWHSVFIWVGVNSNKQEVALVEKGIVQYLRSDPKGRDLDTPILKIHQGCEPPTFTGFFGAWDPNSWENRMDFEKLKEHLKKDNPNMTITLSVNGSSGEKNRYPLVVLQEKNPEKLPADVDPVQKELSLHDAEFTRAFKMERAAFEALPAWKRNQLKKDVGLF</sequence>
<evidence type="ECO:0000256" key="2">
    <source>
        <dbReference type="ARBA" id="ARBA00022467"/>
    </source>
</evidence>
<evidence type="ECO:0000313" key="8">
    <source>
        <dbReference type="Proteomes" id="UP001234178"/>
    </source>
</evidence>
<dbReference type="SUPFAM" id="SSF55753">
    <property type="entry name" value="Actin depolymerizing proteins"/>
    <property type="match status" value="5"/>
</dbReference>
<feature type="domain" description="PI3K/PI4K catalytic" evidence="5">
    <location>
        <begin position="131"/>
        <end position="460"/>
    </location>
</feature>
<dbReference type="Proteomes" id="UP001234178">
    <property type="component" value="Unassembled WGS sequence"/>
</dbReference>
<name>A0ABR0AM22_9CRUS</name>
<dbReference type="PROSITE" id="PS51089">
    <property type="entry name" value="HP"/>
    <property type="match status" value="1"/>
</dbReference>
<dbReference type="Pfam" id="PF00454">
    <property type="entry name" value="PI3_PI4_kinase"/>
    <property type="match status" value="1"/>
</dbReference>
<dbReference type="InterPro" id="IPR036886">
    <property type="entry name" value="Villin_headpiece_dom_sf"/>
</dbReference>
<dbReference type="InterPro" id="IPR029006">
    <property type="entry name" value="ADF-H/Gelsolin-like_dom_sf"/>
</dbReference>
<dbReference type="Gene3D" id="3.40.20.10">
    <property type="entry name" value="Severin"/>
    <property type="match status" value="6"/>
</dbReference>
<protein>
    <recommendedName>
        <fullName evidence="9">1-phosphatidylinositol 4-kinase</fullName>
    </recommendedName>
</protein>
<dbReference type="InterPro" id="IPR036180">
    <property type="entry name" value="Gelsolin-like_dom_sf"/>
</dbReference>
<evidence type="ECO:0000256" key="3">
    <source>
        <dbReference type="ARBA" id="ARBA00023203"/>
    </source>
</evidence>
<dbReference type="CDD" id="cd11288">
    <property type="entry name" value="gelsolin_S5_like"/>
    <property type="match status" value="1"/>
</dbReference>
<keyword evidence="8" id="KW-1185">Reference proteome</keyword>
<dbReference type="SMART" id="SM00153">
    <property type="entry name" value="VHP"/>
    <property type="match status" value="1"/>
</dbReference>
<dbReference type="SUPFAM" id="SSF82754">
    <property type="entry name" value="C-terminal, gelsolin-like domain of Sec23/24"/>
    <property type="match status" value="1"/>
</dbReference>
<dbReference type="Pfam" id="PF02209">
    <property type="entry name" value="VHP"/>
    <property type="match status" value="1"/>
</dbReference>
<dbReference type="CDD" id="cd11290">
    <property type="entry name" value="gelsolin_S1_like"/>
    <property type="match status" value="1"/>
</dbReference>
<dbReference type="PROSITE" id="PS50290">
    <property type="entry name" value="PI3_4_KINASE_3"/>
    <property type="match status" value="1"/>
</dbReference>
<dbReference type="SUPFAM" id="SSF47050">
    <property type="entry name" value="VHP, Villin headpiece domain"/>
    <property type="match status" value="1"/>
</dbReference>
<feature type="domain" description="HP" evidence="6">
    <location>
        <begin position="1302"/>
        <end position="1368"/>
    </location>
</feature>
<dbReference type="Pfam" id="PF00626">
    <property type="entry name" value="Gelsolin"/>
    <property type="match status" value="6"/>
</dbReference>
<evidence type="ECO:0000313" key="7">
    <source>
        <dbReference type="EMBL" id="KAK4026162.1"/>
    </source>
</evidence>
<dbReference type="CDD" id="cd11292">
    <property type="entry name" value="gelsolin_S3_like"/>
    <property type="match status" value="1"/>
</dbReference>
<dbReference type="InterPro" id="IPR007122">
    <property type="entry name" value="Villin/Gelsolin"/>
</dbReference>